<reference evidence="1 2" key="1">
    <citation type="submission" date="2021-03" db="EMBL/GenBank/DDBJ databases">
        <title>Genomic Encyclopedia of Type Strains, Phase IV (KMG-IV): sequencing the most valuable type-strain genomes for metagenomic binning, comparative biology and taxonomic classification.</title>
        <authorList>
            <person name="Goeker M."/>
        </authorList>
    </citation>
    <scope>NUCLEOTIDE SEQUENCE [LARGE SCALE GENOMIC DNA]</scope>
    <source>
        <strain evidence="1 2">DSM 26675</strain>
    </source>
</reference>
<gene>
    <name evidence="1" type="ORF">J2Z40_003259</name>
</gene>
<dbReference type="RefSeq" id="WP_066391725.1">
    <property type="nucleotide sequence ID" value="NZ_JAGIKZ010000025.1"/>
</dbReference>
<keyword evidence="2" id="KW-1185">Reference proteome</keyword>
<evidence type="ECO:0000313" key="2">
    <source>
        <dbReference type="Proteomes" id="UP001519293"/>
    </source>
</evidence>
<protein>
    <recommendedName>
        <fullName evidence="3">STAS domain-containing protein</fullName>
    </recommendedName>
</protein>
<dbReference type="Proteomes" id="UP001519293">
    <property type="component" value="Unassembled WGS sequence"/>
</dbReference>
<accession>A0ABS4RIE7</accession>
<dbReference type="EMBL" id="JAGIKZ010000025">
    <property type="protein sequence ID" value="MBP2242679.1"/>
    <property type="molecule type" value="Genomic_DNA"/>
</dbReference>
<comment type="caution">
    <text evidence="1">The sequence shown here is derived from an EMBL/GenBank/DDBJ whole genome shotgun (WGS) entry which is preliminary data.</text>
</comment>
<proteinExistence type="predicted"/>
<evidence type="ECO:0008006" key="3">
    <source>
        <dbReference type="Google" id="ProtNLM"/>
    </source>
</evidence>
<evidence type="ECO:0000313" key="1">
    <source>
        <dbReference type="EMBL" id="MBP2242679.1"/>
    </source>
</evidence>
<name>A0ABS4RIE7_9BACI</name>
<sequence length="124" mass="14320">MEKLYDIKLDKEKCILYVNVNGKFEVDHSKLYISDFQTHVNTINPSVYTLIMDVNGQEAVDEEIIVDMVHVLNLYSSAKFRKTIAVQANCQLAQQQIEQVVMETKFAVTFVKTLKEAYNLINEQ</sequence>
<organism evidence="1 2">
    <name type="scientific">Cytobacillus eiseniae</name>
    <dbReference type="NCBI Taxonomy" id="762947"/>
    <lineage>
        <taxon>Bacteria</taxon>
        <taxon>Bacillati</taxon>
        <taxon>Bacillota</taxon>
        <taxon>Bacilli</taxon>
        <taxon>Bacillales</taxon>
        <taxon>Bacillaceae</taxon>
        <taxon>Cytobacillus</taxon>
    </lineage>
</organism>